<feature type="chain" id="PRO_5024405855" evidence="10">
    <location>
        <begin position="23"/>
        <end position="1064"/>
    </location>
</feature>
<dbReference type="NCBIfam" id="TIGR04056">
    <property type="entry name" value="OMP_RagA_SusC"/>
    <property type="match status" value="1"/>
</dbReference>
<keyword evidence="6 8" id="KW-0472">Membrane</keyword>
<evidence type="ECO:0000256" key="5">
    <source>
        <dbReference type="ARBA" id="ARBA00022729"/>
    </source>
</evidence>
<comment type="similarity">
    <text evidence="8">Belongs to the TonB-dependent receptor family.</text>
</comment>
<proteinExistence type="inferred from homology"/>
<dbReference type="PROSITE" id="PS52016">
    <property type="entry name" value="TONB_DEPENDENT_REC_3"/>
    <property type="match status" value="1"/>
</dbReference>
<comment type="subcellular location">
    <subcellularLocation>
        <location evidence="1 8">Cell outer membrane</location>
        <topology evidence="1 8">Multi-pass membrane protein</topology>
    </subcellularLocation>
</comment>
<evidence type="ECO:0000313" key="13">
    <source>
        <dbReference type="Proteomes" id="UP000324376"/>
    </source>
</evidence>
<dbReference type="Gene3D" id="2.170.130.10">
    <property type="entry name" value="TonB-dependent receptor, plug domain"/>
    <property type="match status" value="1"/>
</dbReference>
<dbReference type="Pfam" id="PF07715">
    <property type="entry name" value="Plug"/>
    <property type="match status" value="1"/>
</dbReference>
<dbReference type="Proteomes" id="UP000324376">
    <property type="component" value="Unassembled WGS sequence"/>
</dbReference>
<dbReference type="InterPro" id="IPR039426">
    <property type="entry name" value="TonB-dep_rcpt-like"/>
</dbReference>
<dbReference type="InterPro" id="IPR023997">
    <property type="entry name" value="TonB-dep_OMP_SusC/RagA_CS"/>
</dbReference>
<dbReference type="AlphaFoldDB" id="A0A5S5C683"/>
<evidence type="ECO:0000259" key="11">
    <source>
        <dbReference type="Pfam" id="PF07715"/>
    </source>
</evidence>
<dbReference type="Gene3D" id="2.60.40.1120">
    <property type="entry name" value="Carboxypeptidase-like, regulatory domain"/>
    <property type="match status" value="1"/>
</dbReference>
<gene>
    <name evidence="12" type="ORF">BD809_10570</name>
</gene>
<evidence type="ECO:0000256" key="1">
    <source>
        <dbReference type="ARBA" id="ARBA00004571"/>
    </source>
</evidence>
<keyword evidence="2 8" id="KW-0813">Transport</keyword>
<dbReference type="InterPro" id="IPR012910">
    <property type="entry name" value="Plug_dom"/>
</dbReference>
<evidence type="ECO:0000313" key="12">
    <source>
        <dbReference type="EMBL" id="TYP73483.1"/>
    </source>
</evidence>
<dbReference type="GO" id="GO:0044718">
    <property type="term" value="P:siderophore transmembrane transport"/>
    <property type="evidence" value="ECO:0007669"/>
    <property type="project" value="TreeGrafter"/>
</dbReference>
<dbReference type="GO" id="GO:0015344">
    <property type="term" value="F:siderophore uptake transmembrane transporter activity"/>
    <property type="evidence" value="ECO:0007669"/>
    <property type="project" value="TreeGrafter"/>
</dbReference>
<evidence type="ECO:0000256" key="8">
    <source>
        <dbReference type="PROSITE-ProRule" id="PRU01360"/>
    </source>
</evidence>
<dbReference type="InterPro" id="IPR036942">
    <property type="entry name" value="Beta-barrel_TonB_sf"/>
</dbReference>
<dbReference type="OrthoDB" id="9768177at2"/>
<evidence type="ECO:0000256" key="10">
    <source>
        <dbReference type="SAM" id="SignalP"/>
    </source>
</evidence>
<feature type="signal peptide" evidence="10">
    <location>
        <begin position="1"/>
        <end position="22"/>
    </location>
</feature>
<dbReference type="GO" id="GO:0009279">
    <property type="term" value="C:cell outer membrane"/>
    <property type="evidence" value="ECO:0007669"/>
    <property type="project" value="UniProtKB-SubCell"/>
</dbReference>
<dbReference type="PANTHER" id="PTHR30069:SF29">
    <property type="entry name" value="HEMOGLOBIN AND HEMOGLOBIN-HAPTOGLOBIN-BINDING PROTEIN 1-RELATED"/>
    <property type="match status" value="1"/>
</dbReference>
<keyword evidence="3 8" id="KW-1134">Transmembrane beta strand</keyword>
<evidence type="ECO:0000256" key="4">
    <source>
        <dbReference type="ARBA" id="ARBA00022692"/>
    </source>
</evidence>
<dbReference type="SUPFAM" id="SSF49464">
    <property type="entry name" value="Carboxypeptidase regulatory domain-like"/>
    <property type="match status" value="1"/>
</dbReference>
<name>A0A5S5C683_9FLAO</name>
<feature type="region of interest" description="Disordered" evidence="9">
    <location>
        <begin position="444"/>
        <end position="464"/>
    </location>
</feature>
<dbReference type="PANTHER" id="PTHR30069">
    <property type="entry name" value="TONB-DEPENDENT OUTER MEMBRANE RECEPTOR"/>
    <property type="match status" value="1"/>
</dbReference>
<evidence type="ECO:0000256" key="3">
    <source>
        <dbReference type="ARBA" id="ARBA00022452"/>
    </source>
</evidence>
<dbReference type="RefSeq" id="WP_148782596.1">
    <property type="nucleotide sequence ID" value="NZ_VNHU01000005.1"/>
</dbReference>
<evidence type="ECO:0000256" key="2">
    <source>
        <dbReference type="ARBA" id="ARBA00022448"/>
    </source>
</evidence>
<accession>A0A5S5C683</accession>
<dbReference type="InterPro" id="IPR023996">
    <property type="entry name" value="TonB-dep_OMP_SusC/RagA"/>
</dbReference>
<keyword evidence="4 8" id="KW-0812">Transmembrane</keyword>
<dbReference type="Gene3D" id="2.40.170.20">
    <property type="entry name" value="TonB-dependent receptor, beta-barrel domain"/>
    <property type="match status" value="1"/>
</dbReference>
<sequence length="1064" mass="114873">MKTKFNGILTLFLALIVHVSFAQQKTVTGKVTDDSGLPLPGVNIVIKNTSSGTQTDFDGLYTISSAEGSILVFSYLGFADKEVAVSSNATINVQLEASAAELEEVVVTALGVKSNPRELSYSVQTVTSDDIQNTGETNLVNSLSAKSAGVSITSSSGSVGASANIRIRGNTSVLRTNSPLFVVDGVPIDNSSENNGNDGLNDALGGTDQSNRAIDINPNDIASINILKGIAAQTLYGLRAANGVVLITTKKGRTGKPIITISSNVQFSEQNKLPGFQKEYAQGRPVGGVATYRGPETFEGFSWGPAISSLEFDGDSSYPYDRNGRLVPAGTGNGRPAVAYDNSDFFVTGVLTDLNISVRGGTEKTKYYMSAGNTEQSGISPTELFERKSFRLDLSTMITEKLELSASGNFVNSGGTRVQRGSNISGITLGLFRTTPTFDNGNGLSGRAAASNPDTYTTPDGGQRSYRAGVYDNPYWTVAKNPTTDDLNRFIGRASFEYKPTDWVTLKGVLGYDRYSDVRKSGIDVGSATNNAGSVFDNNLFNENINTQLLALFNKNINEDISFNGLIGYDNYSTNLRIRNVLGNGLTIPGFFQISNSSSQINFENIERKRVDAFISNASFGYKDLVFLNGSLRNDWSSALPDDTNSFTSYSTGLSFVFTELFESSTFNYGKLRASYGKTGNDAPIYSTITYYTPGLAGGDGFITPNEFPIFSTVAFEQSVRLGNDDIRPEVTTEVEFGGEFKFFDSRLSLDVTYYEKETEDQVIPVDQSPTTGFTERVINAGTISNKGWEIVGGLAPIRTNDFNWNIDVNFTTFENTVEELAPNVENILLSGFNSTSSRVIAGESFGAIFGSKYQRDDNGNILIGDDGWALVDSEDGIIGDPIPDWTMGIRNTFTYKDFSVTALLDIRQGGDIWCGTCGIIDYFGVSEKTGDLRNQTVVFEGIRESDGQPNTTAVSLADPANGLGGNAWVRNGFGGVSEDNVYDASWVRLREVALTYTLSSKIIDRIPLTSASLTVSGRNLWLDTDYPGVDPETNLTGASNGIGLDYFNQPNTKSYAVSLKLNF</sequence>
<keyword evidence="5 10" id="KW-0732">Signal</keyword>
<feature type="domain" description="TonB-dependent receptor plug" evidence="11">
    <location>
        <begin position="117"/>
        <end position="244"/>
    </location>
</feature>
<keyword evidence="13" id="KW-1185">Reference proteome</keyword>
<keyword evidence="7 8" id="KW-0998">Cell outer membrane</keyword>
<evidence type="ECO:0000256" key="6">
    <source>
        <dbReference type="ARBA" id="ARBA00023136"/>
    </source>
</evidence>
<dbReference type="SUPFAM" id="SSF56935">
    <property type="entry name" value="Porins"/>
    <property type="match status" value="1"/>
</dbReference>
<dbReference type="NCBIfam" id="TIGR04057">
    <property type="entry name" value="SusC_RagA_signa"/>
    <property type="match status" value="1"/>
</dbReference>
<dbReference type="EMBL" id="VNHU01000005">
    <property type="protein sequence ID" value="TYP73483.1"/>
    <property type="molecule type" value="Genomic_DNA"/>
</dbReference>
<dbReference type="InterPro" id="IPR008969">
    <property type="entry name" value="CarboxyPept-like_regulatory"/>
</dbReference>
<organism evidence="12 13">
    <name type="scientific">Aquimarina intermedia</name>
    <dbReference type="NCBI Taxonomy" id="350814"/>
    <lineage>
        <taxon>Bacteria</taxon>
        <taxon>Pseudomonadati</taxon>
        <taxon>Bacteroidota</taxon>
        <taxon>Flavobacteriia</taxon>
        <taxon>Flavobacteriales</taxon>
        <taxon>Flavobacteriaceae</taxon>
        <taxon>Aquimarina</taxon>
    </lineage>
</organism>
<dbReference type="Pfam" id="PF13715">
    <property type="entry name" value="CarbopepD_reg_2"/>
    <property type="match status" value="1"/>
</dbReference>
<evidence type="ECO:0000256" key="9">
    <source>
        <dbReference type="SAM" id="MobiDB-lite"/>
    </source>
</evidence>
<comment type="caution">
    <text evidence="12">The sequence shown here is derived from an EMBL/GenBank/DDBJ whole genome shotgun (WGS) entry which is preliminary data.</text>
</comment>
<dbReference type="InterPro" id="IPR037066">
    <property type="entry name" value="Plug_dom_sf"/>
</dbReference>
<reference evidence="12 13" key="1">
    <citation type="submission" date="2019-07" db="EMBL/GenBank/DDBJ databases">
        <title>Genomic Encyclopedia of Archaeal and Bacterial Type Strains, Phase II (KMG-II): from individual species to whole genera.</title>
        <authorList>
            <person name="Goeker M."/>
        </authorList>
    </citation>
    <scope>NUCLEOTIDE SEQUENCE [LARGE SCALE GENOMIC DNA]</scope>
    <source>
        <strain evidence="12 13">DSM 17527</strain>
    </source>
</reference>
<evidence type="ECO:0000256" key="7">
    <source>
        <dbReference type="ARBA" id="ARBA00023237"/>
    </source>
</evidence>
<protein>
    <submittedName>
        <fullName evidence="12">TonB-linked SusC/RagA family outer membrane protein</fullName>
    </submittedName>
</protein>